<proteinExistence type="predicted"/>
<name>A0A926D4S2_9FIRM</name>
<dbReference type="EMBL" id="JACRSR010000001">
    <property type="protein sequence ID" value="MBC8530340.1"/>
    <property type="molecule type" value="Genomic_DNA"/>
</dbReference>
<dbReference type="AlphaFoldDB" id="A0A926D4S2"/>
<evidence type="ECO:0000313" key="2">
    <source>
        <dbReference type="Proteomes" id="UP000623172"/>
    </source>
</evidence>
<keyword evidence="2" id="KW-1185">Reference proteome</keyword>
<reference evidence="1" key="1">
    <citation type="submission" date="2020-08" db="EMBL/GenBank/DDBJ databases">
        <title>Genome public.</title>
        <authorList>
            <person name="Liu C."/>
            <person name="Sun Q."/>
        </authorList>
    </citation>
    <scope>NUCLEOTIDE SEQUENCE</scope>
    <source>
        <strain evidence="1">NSJ-53</strain>
    </source>
</reference>
<organism evidence="1 2">
    <name type="scientific">Gehongia tenuis</name>
    <dbReference type="NCBI Taxonomy" id="2763655"/>
    <lineage>
        <taxon>Bacteria</taxon>
        <taxon>Bacillati</taxon>
        <taxon>Bacillota</taxon>
        <taxon>Clostridia</taxon>
        <taxon>Christensenellales</taxon>
        <taxon>Christensenellaceae</taxon>
        <taxon>Gehongia</taxon>
    </lineage>
</organism>
<evidence type="ECO:0000313" key="1">
    <source>
        <dbReference type="EMBL" id="MBC8530340.1"/>
    </source>
</evidence>
<protein>
    <submittedName>
        <fullName evidence="1">DUF2508 family protein</fullName>
    </submittedName>
</protein>
<comment type="caution">
    <text evidence="1">The sequence shown here is derived from an EMBL/GenBank/DDBJ whole genome shotgun (WGS) entry which is preliminary data.</text>
</comment>
<dbReference type="RefSeq" id="WP_249314237.1">
    <property type="nucleotide sequence ID" value="NZ_JACRSR010000001.1"/>
</dbReference>
<sequence>MKWWEREAREETSYRELVYEAWADWQAAMNYFETVKDPELVDFAIYDLEAARRKYMYMLGQVRKDEAGKAVPLAVPEAPAAEAVSAGSQQA</sequence>
<accession>A0A926D4S2</accession>
<dbReference type="Proteomes" id="UP000623172">
    <property type="component" value="Unassembled WGS sequence"/>
</dbReference>
<dbReference type="InterPro" id="IPR019644">
    <property type="entry name" value="DUF2508"/>
</dbReference>
<gene>
    <name evidence="1" type="ORF">H8696_00570</name>
</gene>
<dbReference type="Pfam" id="PF10704">
    <property type="entry name" value="DUF2508"/>
    <property type="match status" value="1"/>
</dbReference>